<keyword evidence="5" id="KW-1185">Reference proteome</keyword>
<proteinExistence type="inferred from homology"/>
<comment type="similarity">
    <text evidence="1">Belongs to the UPF0177 family.</text>
</comment>
<dbReference type="Proteomes" id="UP001321804">
    <property type="component" value="Chromosome"/>
</dbReference>
<dbReference type="GO" id="GO:0080120">
    <property type="term" value="P:CAAX-box protein maturation"/>
    <property type="evidence" value="ECO:0007669"/>
    <property type="project" value="UniProtKB-ARBA"/>
</dbReference>
<dbReference type="RefSeq" id="WP_317697844.1">
    <property type="nucleotide sequence ID" value="NZ_AP026801.1"/>
</dbReference>
<dbReference type="Pfam" id="PF02517">
    <property type="entry name" value="Rce1-like"/>
    <property type="match status" value="1"/>
</dbReference>
<keyword evidence="2" id="KW-1133">Transmembrane helix</keyword>
<dbReference type="GO" id="GO:0004175">
    <property type="term" value="F:endopeptidase activity"/>
    <property type="evidence" value="ECO:0007669"/>
    <property type="project" value="UniProtKB-ARBA"/>
</dbReference>
<dbReference type="InterPro" id="IPR003675">
    <property type="entry name" value="Rce1/LyrA-like_dom"/>
</dbReference>
<feature type="transmembrane region" description="Helical" evidence="2">
    <location>
        <begin position="78"/>
        <end position="94"/>
    </location>
</feature>
<dbReference type="InterPro" id="IPR052710">
    <property type="entry name" value="CAAX_protease"/>
</dbReference>
<dbReference type="EMBL" id="AP026801">
    <property type="protein sequence ID" value="BDR56011.1"/>
    <property type="molecule type" value="Genomic_DNA"/>
</dbReference>
<evidence type="ECO:0000313" key="4">
    <source>
        <dbReference type="EMBL" id="BDR56011.1"/>
    </source>
</evidence>
<evidence type="ECO:0000259" key="3">
    <source>
        <dbReference type="Pfam" id="PF02517"/>
    </source>
</evidence>
<feature type="transmembrane region" description="Helical" evidence="2">
    <location>
        <begin position="56"/>
        <end position="72"/>
    </location>
</feature>
<dbReference type="PANTHER" id="PTHR36435">
    <property type="entry name" value="SLR1288 PROTEIN"/>
    <property type="match status" value="1"/>
</dbReference>
<keyword evidence="2" id="KW-0472">Membrane</keyword>
<dbReference type="KEGG" id="xak:KIMC2_05730"/>
<dbReference type="PANTHER" id="PTHR36435:SF1">
    <property type="entry name" value="CAAX AMINO TERMINAL PROTEASE FAMILY PROTEIN"/>
    <property type="match status" value="1"/>
</dbReference>
<feature type="transmembrane region" description="Helical" evidence="2">
    <location>
        <begin position="101"/>
        <end position="123"/>
    </location>
</feature>
<dbReference type="AlphaFoldDB" id="A0AAU9DCZ3"/>
<organism evidence="4 5">
    <name type="scientific">Xylocopilactobacillus apis</name>
    <dbReference type="NCBI Taxonomy" id="2932183"/>
    <lineage>
        <taxon>Bacteria</taxon>
        <taxon>Bacillati</taxon>
        <taxon>Bacillota</taxon>
        <taxon>Bacilli</taxon>
        <taxon>Lactobacillales</taxon>
        <taxon>Lactobacillaceae</taxon>
        <taxon>Xylocopilactobacillus</taxon>
    </lineage>
</organism>
<protein>
    <recommendedName>
        <fullName evidence="3">CAAX prenyl protease 2/Lysostaphin resistance protein A-like domain-containing protein</fullName>
    </recommendedName>
</protein>
<evidence type="ECO:0000256" key="2">
    <source>
        <dbReference type="SAM" id="Phobius"/>
    </source>
</evidence>
<keyword evidence="2" id="KW-0812">Transmembrane</keyword>
<accession>A0AAU9DCZ3</accession>
<gene>
    <name evidence="4" type="ORF">KIMC2_05730</name>
</gene>
<feature type="domain" description="CAAX prenyl protease 2/Lysostaphin resistance protein A-like" evidence="3">
    <location>
        <begin position="28"/>
        <end position="114"/>
    </location>
</feature>
<name>A0AAU9DCZ3_9LACO</name>
<evidence type="ECO:0000256" key="1">
    <source>
        <dbReference type="ARBA" id="ARBA00009067"/>
    </source>
</evidence>
<sequence>MKNPIGLVLFLVLKFYPAGESVKLNSSLIFQALIFSPIIEEIICRKVILETLNDNGYLILGIAISLSIFVILHFEKTFLGNFFFILAGILLIWVQLKTKSLINAVLIHFLINLISILISRDIIKAIKLGDKP</sequence>
<reference evidence="4 5" key="1">
    <citation type="journal article" date="2023" name="Microbiol. Spectr.">
        <title>Symbiosis of Carpenter Bees with Uncharacterized Lactic Acid Bacteria Showing NAD Auxotrophy.</title>
        <authorList>
            <person name="Kawasaki S."/>
            <person name="Ozawa K."/>
            <person name="Mori T."/>
            <person name="Yamamoto A."/>
            <person name="Ito M."/>
            <person name="Ohkuma M."/>
            <person name="Sakamoto M."/>
            <person name="Matsutani M."/>
        </authorList>
    </citation>
    <scope>NUCLEOTIDE SEQUENCE [LARGE SCALE GENOMIC DNA]</scope>
    <source>
        <strain evidence="4 5">KimC2</strain>
    </source>
</reference>
<evidence type="ECO:0000313" key="5">
    <source>
        <dbReference type="Proteomes" id="UP001321804"/>
    </source>
</evidence>